<proteinExistence type="predicted"/>
<dbReference type="AlphaFoldDB" id="V5RDI3"/>
<dbReference type="Gene3D" id="3.30.370.20">
    <property type="match status" value="1"/>
</dbReference>
<accession>V5RDI3</accession>
<dbReference type="InterPro" id="IPR012477">
    <property type="entry name" value="Glyco_transf_52"/>
</dbReference>
<reference evidence="1" key="2">
    <citation type="journal article" date="2019" name="Carbohydr. Res.">
        <title>The K90 capsular polysaccharide produced by Acinetobacter baumannii LUH5553 contains di-N-acetylpseudaminic acid and is structurally related to the K7 polysaccharide from A. baumannii LUH5533.</title>
        <authorList>
            <person name="Senchenkova S.N."/>
            <person name="Kenyon J.J."/>
            <person name="Jia T."/>
            <person name="Popova A.V."/>
            <person name="Shneider M.M."/>
            <person name="Kasimova A.A."/>
            <person name="Shashkov A.S."/>
            <person name="Liu B."/>
            <person name="Hall R.M."/>
            <person name="Knirel Y.A."/>
        </authorList>
    </citation>
    <scope>NUCLEOTIDE SEQUENCE</scope>
    <source>
        <strain evidence="1">LUH5553</strain>
    </source>
</reference>
<dbReference type="Pfam" id="PF07922">
    <property type="entry name" value="Glyco_transf_52"/>
    <property type="match status" value="1"/>
</dbReference>
<reference evidence="1" key="1">
    <citation type="journal article" date="2013" name="PLoS ONE">
        <title>Diversity in the major polysaccharide antigen of Acinetobacter baumannii assessed by DNA sequencing, and development of a molecular serotyping scheme.</title>
        <authorList>
            <person name="Hu D."/>
            <person name="Liu B."/>
            <person name="Dijkshoorn L."/>
            <person name="Wang L."/>
            <person name="Reeves P.R."/>
        </authorList>
    </citation>
    <scope>NUCLEOTIDE SEQUENCE</scope>
    <source>
        <strain evidence="1">LUH5553</strain>
    </source>
</reference>
<sequence>MQKNLIVCMTPLQAMIAEKIISNSKEKFDIIYIADLTDKNKNYFLRLLNICNEGIFIEHPKNLIEFLKFKVKIIKIRNFKYKSVYAANIDRKIIQYLYSLNLKANIYTFDDGVGNIIPKSSFNVEEDISIGKKIFWRLLGVKVNSYFIKEHSKTHYTIFNNIKNIIDKVEYVQLVPNLYIEDNEEKDSIKIFLGQPMTEINDKYNNIFISNLLEKFQINLYFPHPREKDVKLNIDIIESPKVFEEYVIDLMRDSQCKVEIYSFLSTAIINISQINNIEVKYICDYYLMEKYKEFYKIAQDYFNIKVINFENELNEVG</sequence>
<dbReference type="EMBL" id="KC526917">
    <property type="protein sequence ID" value="AHB32800.2"/>
    <property type="molecule type" value="Genomic_DNA"/>
</dbReference>
<evidence type="ECO:0000313" key="1">
    <source>
        <dbReference type="EMBL" id="AHB32800.2"/>
    </source>
</evidence>
<organism evidence="1">
    <name type="scientific">Acinetobacter baumannii</name>
    <dbReference type="NCBI Taxonomy" id="470"/>
    <lineage>
        <taxon>Bacteria</taxon>
        <taxon>Pseudomonadati</taxon>
        <taxon>Pseudomonadota</taxon>
        <taxon>Gammaproteobacteria</taxon>
        <taxon>Moraxellales</taxon>
        <taxon>Moraxellaceae</taxon>
        <taxon>Acinetobacter</taxon>
        <taxon>Acinetobacter calcoaceticus/baumannii complex</taxon>
    </lineage>
</organism>
<protein>
    <submittedName>
        <fullName evidence="1">Gtr163</fullName>
    </submittedName>
</protein>
<name>V5RDI3_ACIBA</name>
<gene>
    <name evidence="1" type="primary">gtr163</name>
</gene>